<comment type="caution">
    <text evidence="2">The sequence shown here is derived from an EMBL/GenBank/DDBJ whole genome shotgun (WGS) entry which is preliminary data.</text>
</comment>
<feature type="domain" description="DSBA-like thioredoxin" evidence="1">
    <location>
        <begin position="16"/>
        <end position="212"/>
    </location>
</feature>
<dbReference type="InterPro" id="IPR001853">
    <property type="entry name" value="DSBA-like_thioredoxin_dom"/>
</dbReference>
<dbReference type="GO" id="GO:0016853">
    <property type="term" value="F:isomerase activity"/>
    <property type="evidence" value="ECO:0007669"/>
    <property type="project" value="UniProtKB-KW"/>
</dbReference>
<proteinExistence type="predicted"/>
<reference evidence="2 3" key="1">
    <citation type="submission" date="2021-01" db="EMBL/GenBank/DDBJ databases">
        <title>Whole genome shotgun sequence of Catellatospora coxensis NBRC 107359.</title>
        <authorList>
            <person name="Komaki H."/>
            <person name="Tamura T."/>
        </authorList>
    </citation>
    <scope>NUCLEOTIDE SEQUENCE [LARGE SCALE GENOMIC DNA]</scope>
    <source>
        <strain evidence="2 3">NBRC 107359</strain>
    </source>
</reference>
<accession>A0A8J3KM50</accession>
<keyword evidence="2" id="KW-0413">Isomerase</keyword>
<dbReference type="CDD" id="cd03024">
    <property type="entry name" value="DsbA_FrnE"/>
    <property type="match status" value="1"/>
</dbReference>
<dbReference type="Gene3D" id="3.40.30.10">
    <property type="entry name" value="Glutaredoxin"/>
    <property type="match status" value="1"/>
</dbReference>
<sequence length="242" mass="26710">MWGTEPLAAVFHGDVQIEIYSDVVCPWCWIGEQRLLKALDGFDEPVTLTWRAFQLDPSAEPGPLVEWLGRRYGGEANVRRMFTQVTEVGKGEGLTMNFDRAINANTFDAHRLIWWAGQHGEQRPMVEALHRAHFTDGLDVGDRAVLAAVAAGLGHDEQEMRTLLDSTKGVAEVQEELAMGRELDVTGVPMFVFAGKYGISGAQDPSTLREVLDEVSRRESKSPLTVLPTPRGAVCDDDSCTI</sequence>
<evidence type="ECO:0000313" key="3">
    <source>
        <dbReference type="Proteomes" id="UP000630887"/>
    </source>
</evidence>
<organism evidence="2 3">
    <name type="scientific">Catellatospora coxensis</name>
    <dbReference type="NCBI Taxonomy" id="310354"/>
    <lineage>
        <taxon>Bacteria</taxon>
        <taxon>Bacillati</taxon>
        <taxon>Actinomycetota</taxon>
        <taxon>Actinomycetes</taxon>
        <taxon>Micromonosporales</taxon>
        <taxon>Micromonosporaceae</taxon>
        <taxon>Catellatospora</taxon>
    </lineage>
</organism>
<dbReference type="InterPro" id="IPR036249">
    <property type="entry name" value="Thioredoxin-like_sf"/>
</dbReference>
<protein>
    <submittedName>
        <fullName evidence="2">Disulfide isomerase</fullName>
    </submittedName>
</protein>
<dbReference type="Pfam" id="PF01323">
    <property type="entry name" value="DSBA"/>
    <property type="match status" value="1"/>
</dbReference>
<evidence type="ECO:0000313" key="2">
    <source>
        <dbReference type="EMBL" id="GIG05562.1"/>
    </source>
</evidence>
<dbReference type="EMBL" id="BONI01000015">
    <property type="protein sequence ID" value="GIG05562.1"/>
    <property type="molecule type" value="Genomic_DNA"/>
</dbReference>
<name>A0A8J3KM50_9ACTN</name>
<keyword evidence="3" id="KW-1185">Reference proteome</keyword>
<dbReference type="SUPFAM" id="SSF52833">
    <property type="entry name" value="Thioredoxin-like"/>
    <property type="match status" value="1"/>
</dbReference>
<gene>
    <name evidence="2" type="ORF">Cco03nite_22620</name>
</gene>
<evidence type="ECO:0000259" key="1">
    <source>
        <dbReference type="Pfam" id="PF01323"/>
    </source>
</evidence>
<dbReference type="PANTHER" id="PTHR13887:SF41">
    <property type="entry name" value="THIOREDOXIN SUPERFAMILY PROTEIN"/>
    <property type="match status" value="1"/>
</dbReference>
<dbReference type="PANTHER" id="PTHR13887">
    <property type="entry name" value="GLUTATHIONE S-TRANSFERASE KAPPA"/>
    <property type="match status" value="1"/>
</dbReference>
<dbReference type="Proteomes" id="UP000630887">
    <property type="component" value="Unassembled WGS sequence"/>
</dbReference>
<dbReference type="AlphaFoldDB" id="A0A8J3KM50"/>
<dbReference type="GO" id="GO:0016491">
    <property type="term" value="F:oxidoreductase activity"/>
    <property type="evidence" value="ECO:0007669"/>
    <property type="project" value="InterPro"/>
</dbReference>